<dbReference type="Proteomes" id="UP000018144">
    <property type="component" value="Unassembled WGS sequence"/>
</dbReference>
<evidence type="ECO:0000256" key="1">
    <source>
        <dbReference type="SAM" id="MobiDB-lite"/>
    </source>
</evidence>
<dbReference type="STRING" id="1076935.U4LJM0"/>
<keyword evidence="4" id="KW-1185">Reference proteome</keyword>
<evidence type="ECO:0000313" key="4">
    <source>
        <dbReference type="Proteomes" id="UP000018144"/>
    </source>
</evidence>
<dbReference type="OrthoDB" id="674604at2759"/>
<dbReference type="Pfam" id="PF06985">
    <property type="entry name" value="HET"/>
    <property type="match status" value="1"/>
</dbReference>
<protein>
    <submittedName>
        <fullName evidence="3">Similar to Vegetative incompatibility protein HET-E-1 acc. no. Q00808</fullName>
    </submittedName>
</protein>
<evidence type="ECO:0000259" key="2">
    <source>
        <dbReference type="Pfam" id="PF06985"/>
    </source>
</evidence>
<proteinExistence type="predicted"/>
<dbReference type="InterPro" id="IPR010730">
    <property type="entry name" value="HET"/>
</dbReference>
<feature type="region of interest" description="Disordered" evidence="1">
    <location>
        <begin position="565"/>
        <end position="597"/>
    </location>
</feature>
<dbReference type="eggNOG" id="KOG0504">
    <property type="taxonomic scope" value="Eukaryota"/>
</dbReference>
<dbReference type="PANTHER" id="PTHR10622">
    <property type="entry name" value="HET DOMAIN-CONTAINING PROTEIN"/>
    <property type="match status" value="1"/>
</dbReference>
<gene>
    <name evidence="3" type="ORF">PCON_11390</name>
</gene>
<name>U4LJM0_PYROM</name>
<dbReference type="EMBL" id="HF935644">
    <property type="protein sequence ID" value="CCX31752.1"/>
    <property type="molecule type" value="Genomic_DNA"/>
</dbReference>
<feature type="compositionally biased region" description="Polar residues" evidence="1">
    <location>
        <begin position="577"/>
        <end position="597"/>
    </location>
</feature>
<accession>U4LJM0</accession>
<dbReference type="AlphaFoldDB" id="U4LJM0"/>
<feature type="region of interest" description="Disordered" evidence="1">
    <location>
        <begin position="449"/>
        <end position="489"/>
    </location>
</feature>
<feature type="compositionally biased region" description="Acidic residues" evidence="1">
    <location>
        <begin position="479"/>
        <end position="488"/>
    </location>
</feature>
<reference evidence="3 4" key="1">
    <citation type="journal article" date="2013" name="PLoS Genet.">
        <title>The genome and development-dependent transcriptomes of Pyronema confluens: a window into fungal evolution.</title>
        <authorList>
            <person name="Traeger S."/>
            <person name="Altegoer F."/>
            <person name="Freitag M."/>
            <person name="Gabaldon T."/>
            <person name="Kempken F."/>
            <person name="Kumar A."/>
            <person name="Marcet-Houben M."/>
            <person name="Poggeler S."/>
            <person name="Stajich J.E."/>
            <person name="Nowrousian M."/>
        </authorList>
    </citation>
    <scope>NUCLEOTIDE SEQUENCE [LARGE SCALE GENOMIC DNA]</scope>
    <source>
        <strain evidence="4">CBS 100304</strain>
        <tissue evidence="3">Vegetative mycelium</tissue>
    </source>
</reference>
<feature type="domain" description="Heterokaryon incompatibility" evidence="2">
    <location>
        <begin position="20"/>
        <end position="109"/>
    </location>
</feature>
<dbReference type="PANTHER" id="PTHR10622:SF10">
    <property type="entry name" value="HET DOMAIN-CONTAINING PROTEIN"/>
    <property type="match status" value="1"/>
</dbReference>
<organism evidence="3 4">
    <name type="scientific">Pyronema omphalodes (strain CBS 100304)</name>
    <name type="common">Pyronema confluens</name>
    <dbReference type="NCBI Taxonomy" id="1076935"/>
    <lineage>
        <taxon>Eukaryota</taxon>
        <taxon>Fungi</taxon>
        <taxon>Dikarya</taxon>
        <taxon>Ascomycota</taxon>
        <taxon>Pezizomycotina</taxon>
        <taxon>Pezizomycetes</taxon>
        <taxon>Pezizales</taxon>
        <taxon>Pyronemataceae</taxon>
        <taxon>Pyronema</taxon>
    </lineage>
</organism>
<sequence>MWLLHTETLTLEPSDGSKNYAILSHCWGDEKVTFDNISTPEASTLPGYHKIKMCCSTAKRYGFDYVWIDTCCIDKRSSTELSEAINSMYKWYAAAELCFVYLDDYTEEDPSVKTQQRAGISESRWFTRGWTLQELLAPKELVFFNSDWEEFGTRSILKGTISKITGIDTNALNGNFGRGQRQGSYSVAQKMAWAAERKTTREEDIAYCLLGIFDICMPIIYGEGMKAFERLQLEIMKFSDDQSILAWRHERDDGIELVADDPLAKHPKYFSLGGSIQYRSALSSSYAMTNIGLNIELPLVPINITEDFVMKTVGKNSGLGSLHFLLKHEAGYQSYMAFLNCTVTGERGRIAIYLWTNDNETFCRVSPGVLVLIHEDIEAINSSLAMHLHVTLFTEEKSILKPKTEAFLPILRDTSRCTIHVKVIEHQGMDDTPNVVSAFISIRDHETYHEASAEQSDIGTPDFDDPDAPDQVFTSSDASEPEDLDSSELPESFRSCIDMEEFCEEAHSDSDFGDPEAADQIFASSDHGDDEDANQPPVSFNFIIAEPELPDESHLTSSAKITKRLRESSAGLPGNPTPNTDVLSRADTSTTLSHSATDMTTAKRLRLGDTI</sequence>
<evidence type="ECO:0000313" key="3">
    <source>
        <dbReference type="EMBL" id="CCX31752.1"/>
    </source>
</evidence>